<evidence type="ECO:0000313" key="2">
    <source>
        <dbReference type="EMBL" id="MFD2565882.1"/>
    </source>
</evidence>
<evidence type="ECO:0000259" key="1">
    <source>
        <dbReference type="Pfam" id="PF03235"/>
    </source>
</evidence>
<dbReference type="Pfam" id="PF03235">
    <property type="entry name" value="GmrSD_N"/>
    <property type="match status" value="1"/>
</dbReference>
<sequence length="556" mass="65008">MAIIENGDKKYSTLLNEIETGQIKIPQFQRQFVWGLASSAKLIDSILKGYPIGTFIYWRTNERLRAIRDIGNIKLPEPKEGEFVNYVLDGQQRITSLFAALRGETIIRDNGKHEDFSSIYIDLDAQKDEDIVVVEVVGKKPFTYVKLTDLMNQGRRFFNDFPEKYDDTIDNYREILQSYQFKGINLKQAEIDIATEVFTRLNVGGRDLTLFEIMVAKTYDPQREFDLSEKFDELRVELSQSKYDTISASSILQLTSLLLERECKRKTILKLEKQKFIDTWFEVVECVKSAVDFFRSYGIPVSKLLPYNALIVPFGYFFYHHPNNPTGKKLQLLEDFFWRVSLGFRYSSAVEGKLVQDIDKIDQILREEQPRYEWSINTTPDFIKNNGYFSTGKSLTKAILCLYTIFKPKSFDNHLDVNIDNSWLKIATSKNYHHFFPKSYMRKNKPEVEYWLYNHIVNITIVDGYLNKNKIRAKAPSQYMSEFSNCNINLKDTMKTHLIDDLETYGILENDYDLFFNSRLNKISKELTARIIPQESDSIELITYEDIEIQDEGRSS</sequence>
<dbReference type="EMBL" id="JBHULH010000001">
    <property type="protein sequence ID" value="MFD2565882.1"/>
    <property type="molecule type" value="Genomic_DNA"/>
</dbReference>
<accession>A0ABW5LR77</accession>
<dbReference type="RefSeq" id="WP_379664607.1">
    <property type="nucleotide sequence ID" value="NZ_JBHULH010000001.1"/>
</dbReference>
<reference evidence="3" key="1">
    <citation type="journal article" date="2019" name="Int. J. Syst. Evol. Microbiol.">
        <title>The Global Catalogue of Microorganisms (GCM) 10K type strain sequencing project: providing services to taxonomists for standard genome sequencing and annotation.</title>
        <authorList>
            <consortium name="The Broad Institute Genomics Platform"/>
            <consortium name="The Broad Institute Genome Sequencing Center for Infectious Disease"/>
            <person name="Wu L."/>
            <person name="Ma J."/>
        </authorList>
    </citation>
    <scope>NUCLEOTIDE SEQUENCE [LARGE SCALE GENOMIC DNA]</scope>
    <source>
        <strain evidence="3">KCTC 52127</strain>
    </source>
</reference>
<protein>
    <submittedName>
        <fullName evidence="2">DUF262 domain-containing protein</fullName>
    </submittedName>
</protein>
<gene>
    <name evidence="2" type="ORF">ACFSRZ_00785</name>
</gene>
<evidence type="ECO:0000313" key="3">
    <source>
        <dbReference type="Proteomes" id="UP001597508"/>
    </source>
</evidence>
<organism evidence="2 3">
    <name type="scientific">Pseudotenacibaculum haliotis</name>
    <dbReference type="NCBI Taxonomy" id="1862138"/>
    <lineage>
        <taxon>Bacteria</taxon>
        <taxon>Pseudomonadati</taxon>
        <taxon>Bacteroidota</taxon>
        <taxon>Flavobacteriia</taxon>
        <taxon>Flavobacteriales</taxon>
        <taxon>Flavobacteriaceae</taxon>
        <taxon>Pseudotenacibaculum</taxon>
    </lineage>
</organism>
<dbReference type="PANTHER" id="PTHR37292">
    <property type="entry name" value="VNG6097C"/>
    <property type="match status" value="1"/>
</dbReference>
<comment type="caution">
    <text evidence="2">The sequence shown here is derived from an EMBL/GenBank/DDBJ whole genome shotgun (WGS) entry which is preliminary data.</text>
</comment>
<dbReference type="Proteomes" id="UP001597508">
    <property type="component" value="Unassembled WGS sequence"/>
</dbReference>
<proteinExistence type="predicted"/>
<keyword evidence="3" id="KW-1185">Reference proteome</keyword>
<name>A0ABW5LR77_9FLAO</name>
<dbReference type="PANTHER" id="PTHR37292:SF2">
    <property type="entry name" value="DUF262 DOMAIN-CONTAINING PROTEIN"/>
    <property type="match status" value="1"/>
</dbReference>
<dbReference type="InterPro" id="IPR004919">
    <property type="entry name" value="GmrSD_N"/>
</dbReference>
<feature type="domain" description="GmrSD restriction endonucleases N-terminal" evidence="1">
    <location>
        <begin position="12"/>
        <end position="217"/>
    </location>
</feature>